<sequence>MDKKLTKETNPKQPIEKHDTAAWANIEAVKSDSCVTIPSDIQVRNSKEYVDTNEK</sequence>
<protein>
    <recommendedName>
        <fullName evidence="3">DUF3787 domain-containing protein</fullName>
    </recommendedName>
</protein>
<dbReference type="AlphaFoldDB" id="A0A0L6JKJ6"/>
<proteinExistence type="predicted"/>
<dbReference type="RefSeq" id="WP_081926950.1">
    <property type="nucleotide sequence ID" value="NZ_JQKC01000018.1"/>
</dbReference>
<keyword evidence="2" id="KW-1185">Reference proteome</keyword>
<dbReference type="Proteomes" id="UP000036923">
    <property type="component" value="Unassembled WGS sequence"/>
</dbReference>
<name>A0A0L6JKJ6_9FIRM</name>
<dbReference type="Pfam" id="PF12655">
    <property type="entry name" value="CDIF630_02480-like"/>
    <property type="match status" value="1"/>
</dbReference>
<dbReference type="InterPro" id="IPR024209">
    <property type="entry name" value="CDIF630_02480-like"/>
</dbReference>
<comment type="caution">
    <text evidence="1">The sequence shown here is derived from an EMBL/GenBank/DDBJ whole genome shotgun (WGS) entry which is preliminary data.</text>
</comment>
<evidence type="ECO:0000313" key="2">
    <source>
        <dbReference type="Proteomes" id="UP000036923"/>
    </source>
</evidence>
<accession>A0A0L6JKJ6</accession>
<reference evidence="2" key="1">
    <citation type="submission" date="2015-07" db="EMBL/GenBank/DDBJ databases">
        <title>Near-Complete Genome Sequence of the Cellulolytic Bacterium Bacteroides (Pseudobacteroides) cellulosolvens ATCC 35603.</title>
        <authorList>
            <person name="Dassa B."/>
            <person name="Utturkar S.M."/>
            <person name="Klingeman D.M."/>
            <person name="Hurt R.A."/>
            <person name="Keller M."/>
            <person name="Xu J."/>
            <person name="Reddy Y.H.K."/>
            <person name="Borovok I."/>
            <person name="Grinberg I.R."/>
            <person name="Lamed R."/>
            <person name="Zhivin O."/>
            <person name="Bayer E.A."/>
            <person name="Brown S.D."/>
        </authorList>
    </citation>
    <scope>NUCLEOTIDE SEQUENCE [LARGE SCALE GENOMIC DNA]</scope>
    <source>
        <strain evidence="2">DSM 2933</strain>
    </source>
</reference>
<dbReference type="OrthoDB" id="1708132at2"/>
<evidence type="ECO:0008006" key="3">
    <source>
        <dbReference type="Google" id="ProtNLM"/>
    </source>
</evidence>
<dbReference type="PATRIC" id="fig|398512.5.peg.1628"/>
<gene>
    <name evidence="1" type="ORF">Bccel_1566</name>
</gene>
<dbReference type="eggNOG" id="ENOG5033BER">
    <property type="taxonomic scope" value="Bacteria"/>
</dbReference>
<evidence type="ECO:0000313" key="1">
    <source>
        <dbReference type="EMBL" id="KNY26304.1"/>
    </source>
</evidence>
<organism evidence="1 2">
    <name type="scientific">Pseudobacteroides cellulosolvens ATCC 35603 = DSM 2933</name>
    <dbReference type="NCBI Taxonomy" id="398512"/>
    <lineage>
        <taxon>Bacteria</taxon>
        <taxon>Bacillati</taxon>
        <taxon>Bacillota</taxon>
        <taxon>Clostridia</taxon>
        <taxon>Eubacteriales</taxon>
        <taxon>Oscillospiraceae</taxon>
        <taxon>Pseudobacteroides</taxon>
    </lineage>
</organism>
<dbReference type="EMBL" id="LGTC01000001">
    <property type="protein sequence ID" value="KNY26304.1"/>
    <property type="molecule type" value="Genomic_DNA"/>
</dbReference>